<accession>A0A3B3DBC0</accession>
<dbReference type="AlphaFoldDB" id="A0A3B3DBC0"/>
<dbReference type="InterPro" id="IPR043136">
    <property type="entry name" value="B30.2/SPRY_sf"/>
</dbReference>
<dbReference type="Gene3D" id="2.60.120.920">
    <property type="match status" value="1"/>
</dbReference>
<evidence type="ECO:0000313" key="3">
    <source>
        <dbReference type="Ensembl" id="ENSOMEP00000027186.1"/>
    </source>
</evidence>
<evidence type="ECO:0000313" key="4">
    <source>
        <dbReference type="Proteomes" id="UP000261560"/>
    </source>
</evidence>
<dbReference type="Pfam" id="PF00622">
    <property type="entry name" value="SPRY"/>
    <property type="match status" value="1"/>
</dbReference>
<dbReference type="SUPFAM" id="SSF50969">
    <property type="entry name" value="YVTN repeat-like/Quinoprotein amine dehydrogenase"/>
    <property type="match status" value="1"/>
</dbReference>
<dbReference type="PRINTS" id="PR01407">
    <property type="entry name" value="BUTYPHLNCDUF"/>
</dbReference>
<feature type="region of interest" description="Disordered" evidence="1">
    <location>
        <begin position="258"/>
        <end position="317"/>
    </location>
</feature>
<dbReference type="STRING" id="30732.ENSOMEP00000027186"/>
<dbReference type="InterPro" id="IPR050143">
    <property type="entry name" value="TRIM/RBCC"/>
</dbReference>
<evidence type="ECO:0000256" key="1">
    <source>
        <dbReference type="SAM" id="MobiDB-lite"/>
    </source>
</evidence>
<sequence>MSLIVVIGASLKDLIPVLPFKPQVDRLNVILQCLNCLFYVSEEKSAECIEAKESSDFIEEKEPLLPKETSPPTDLSSASQNYVNIKLENTNEFLMIRESILRDKWGITFPDGERVTCITAIKGTPGFSHGKHYWEVSLKNPNIDVKLSWWIGVTSSPEIPQKVDFSPNTLNGFWFLSSSPEDEGHLQFSTVPQVCVPVHSRPQTVGVYLDYEKGELSFYDVDRKSFIGSLTAEFKGKVFPLFNPGKGDESTMRILQRTEQSQNVDPDPNRETSAPKGDERSTAEEDHAKPSADPLGHFQSVDTSAAAPPEGLQAPAIPADGSTAVAVDHSDHLLGIKTPTGAPPKKQKAPPVSADGSTAAAANHSYHLLCIKAPTLAPLGGQKAPPVSADGSTAVAANHSDHLLSIKAPTLAPLGGQKAPPASIERSTAPSRDPKEDPLGIKAPTLAPLGGQKAPPVSADGSTAVAANHSDHLLSIKAPTLAPLGGQKAPPVSADGSMAVAANPSYHLLGIKAPTLAPLGGQKAPPVSADGSTAVAANPSYHLLSIKAPTLAPLGGQKAPPVSADGSTAVAANHSDHLLSIKAPTLAPLGGQKAPPVSIERSIAPSRDPKEDPLGIKTPTGSPPGGQKAPPMSAEG</sequence>
<dbReference type="GeneTree" id="ENSGT01120000271914"/>
<dbReference type="OMA" id="AANHSDH"/>
<feature type="region of interest" description="Disordered" evidence="1">
    <location>
        <begin position="334"/>
        <end position="357"/>
    </location>
</feature>
<protein>
    <submittedName>
        <fullName evidence="3">Uncharacterized LOC112155627</fullName>
    </submittedName>
</protein>
<proteinExistence type="predicted"/>
<feature type="region of interest" description="Disordered" evidence="1">
    <location>
        <begin position="409"/>
        <end position="464"/>
    </location>
</feature>
<dbReference type="PANTHER" id="PTHR24103">
    <property type="entry name" value="E3 UBIQUITIN-PROTEIN LIGASE TRIM"/>
    <property type="match status" value="1"/>
</dbReference>
<dbReference type="InterPro" id="IPR003877">
    <property type="entry name" value="SPRY_dom"/>
</dbReference>
<dbReference type="PROSITE" id="PS50188">
    <property type="entry name" value="B302_SPRY"/>
    <property type="match status" value="1"/>
</dbReference>
<dbReference type="Ensembl" id="ENSOMET00000002612.1">
    <property type="protein sequence ID" value="ENSOMEP00000027186.1"/>
    <property type="gene ID" value="ENSOMEG00000009491.1"/>
</dbReference>
<feature type="region of interest" description="Disordered" evidence="1">
    <location>
        <begin position="584"/>
        <end position="636"/>
    </location>
</feature>
<keyword evidence="4" id="KW-1185">Reference proteome</keyword>
<feature type="compositionally biased region" description="Basic and acidic residues" evidence="1">
    <location>
        <begin position="276"/>
        <end position="290"/>
    </location>
</feature>
<dbReference type="PaxDb" id="30732-ENSOMEP00000027186"/>
<dbReference type="Proteomes" id="UP000261560">
    <property type="component" value="Unplaced"/>
</dbReference>
<organism evidence="3 4">
    <name type="scientific">Oryzias melastigma</name>
    <name type="common">Marine medaka</name>
    <dbReference type="NCBI Taxonomy" id="30732"/>
    <lineage>
        <taxon>Eukaryota</taxon>
        <taxon>Metazoa</taxon>
        <taxon>Chordata</taxon>
        <taxon>Craniata</taxon>
        <taxon>Vertebrata</taxon>
        <taxon>Euteleostomi</taxon>
        <taxon>Actinopterygii</taxon>
        <taxon>Neopterygii</taxon>
        <taxon>Teleostei</taxon>
        <taxon>Neoteleostei</taxon>
        <taxon>Acanthomorphata</taxon>
        <taxon>Ovalentaria</taxon>
        <taxon>Atherinomorphae</taxon>
        <taxon>Beloniformes</taxon>
        <taxon>Adrianichthyidae</taxon>
        <taxon>Oryziinae</taxon>
        <taxon>Oryzias</taxon>
    </lineage>
</organism>
<dbReference type="SUPFAM" id="SSF49899">
    <property type="entry name" value="Concanavalin A-like lectins/glucanases"/>
    <property type="match status" value="1"/>
</dbReference>
<feature type="domain" description="B30.2/SPRY" evidence="2">
    <location>
        <begin position="65"/>
        <end position="260"/>
    </location>
</feature>
<reference evidence="3" key="2">
    <citation type="submission" date="2025-09" db="UniProtKB">
        <authorList>
            <consortium name="Ensembl"/>
        </authorList>
    </citation>
    <scope>IDENTIFICATION</scope>
</reference>
<dbReference type="InterPro" id="IPR011044">
    <property type="entry name" value="Quino_amine_DH_bsu"/>
</dbReference>
<reference evidence="3" key="1">
    <citation type="submission" date="2025-08" db="UniProtKB">
        <authorList>
            <consortium name="Ensembl"/>
        </authorList>
    </citation>
    <scope>IDENTIFICATION</scope>
</reference>
<name>A0A3B3DBC0_ORYME</name>
<dbReference type="SMART" id="SM00449">
    <property type="entry name" value="SPRY"/>
    <property type="match status" value="1"/>
</dbReference>
<evidence type="ECO:0000259" key="2">
    <source>
        <dbReference type="PROSITE" id="PS50188"/>
    </source>
</evidence>
<dbReference type="InterPro" id="IPR013320">
    <property type="entry name" value="ConA-like_dom_sf"/>
</dbReference>
<dbReference type="InterPro" id="IPR001870">
    <property type="entry name" value="B30.2/SPRY"/>
</dbReference>
<dbReference type="InterPro" id="IPR003879">
    <property type="entry name" value="Butyrophylin_SPRY"/>
</dbReference>